<reference evidence="4 5" key="1">
    <citation type="journal article" date="2024" name="Int. J. Syst. Evol. Microbiol.">
        <title>Virgibacillus tibetensis sp. nov., isolated from salt lake on the Tibetan Plateau of China.</title>
        <authorList>
            <person name="Phurbu D."/>
            <person name="Liu Z.-X."/>
            <person name="Wang R."/>
            <person name="Zheng Y.-Y."/>
            <person name="Liu H.-C."/>
            <person name="Zhou Y.-G."/>
            <person name="Yu Y.-J."/>
            <person name="Li A.-H."/>
        </authorList>
    </citation>
    <scope>NUCLEOTIDE SEQUENCE [LARGE SCALE GENOMIC DNA]</scope>
    <source>
        <strain evidence="4 5">C22-A2</strain>
    </source>
</reference>
<sequence length="486" mass="56976">MNNWEKAKRSNHNLDHSPLGESSNKDKETEELIETLIKKDAEIKKTEIQIRRNKKNIKYMEQSKTWKYSRPLRIITSLFTKLTGRKEEKAQTEYINQLKADLHNTQKELYQTRENLQEMMLDDRKLDSNKVIELVRSAKEDGNLIDYIEKVTQNKEVHDANYIKVLRYAARVFMNDKTEYRNLAYTKVIEGLKIEDIPEFIIRAGLDEKAIPLKQAASFRASLNIRMRQKQLVEPLPEWLLDNKQDAYAFIEKLAVKKPWFSDKKYKMGEIPQQEGIVIKPADGAGSRGVYLVYSFNDIVDIKRSQSLDSWEALKANMEKDIISKWVDEDEWMMEELILESTEEKIPASDVKFYCFYGKVGLILEITRFPELKYCWWTAAGERIRTGKYDEDLFKGKGFTDNELALAADISLNIPAPFIRIDFLRSQHGLVFGEFTPKPGNYDEFDQHTDQWMGDNFIEAQGRLVNDLINRKQFKDYQELIESLDK</sequence>
<keyword evidence="5" id="KW-1185">Reference proteome</keyword>
<dbReference type="Proteomes" id="UP001335737">
    <property type="component" value="Unassembled WGS sequence"/>
</dbReference>
<evidence type="ECO:0000256" key="2">
    <source>
        <dbReference type="SAM" id="MobiDB-lite"/>
    </source>
</evidence>
<evidence type="ECO:0000313" key="4">
    <source>
        <dbReference type="EMBL" id="MEC5425932.1"/>
    </source>
</evidence>
<feature type="region of interest" description="Disordered" evidence="2">
    <location>
        <begin position="1"/>
        <end position="29"/>
    </location>
</feature>
<name>A0ABU6KKW3_9BACI</name>
<dbReference type="EMBL" id="JARZFX010000023">
    <property type="protein sequence ID" value="MEC5425932.1"/>
    <property type="molecule type" value="Genomic_DNA"/>
</dbReference>
<dbReference type="Pfam" id="PF14305">
    <property type="entry name" value="ATPgrasp_TupA"/>
    <property type="match status" value="1"/>
</dbReference>
<feature type="compositionally biased region" description="Basic and acidic residues" evidence="2">
    <location>
        <begin position="1"/>
        <end position="15"/>
    </location>
</feature>
<gene>
    <name evidence="4" type="ORF">QGM71_20995</name>
</gene>
<dbReference type="PROSITE" id="PS50975">
    <property type="entry name" value="ATP_GRASP"/>
    <property type="match status" value="1"/>
</dbReference>
<comment type="caution">
    <text evidence="4">The sequence shown here is derived from an EMBL/GenBank/DDBJ whole genome shotgun (WGS) entry which is preliminary data.</text>
</comment>
<protein>
    <submittedName>
        <fullName evidence="4">ATP-grasp fold amidoligase family protein</fullName>
    </submittedName>
</protein>
<feature type="domain" description="ATP-grasp" evidence="3">
    <location>
        <begin position="248"/>
        <end position="466"/>
    </location>
</feature>
<evidence type="ECO:0000256" key="1">
    <source>
        <dbReference type="PROSITE-ProRule" id="PRU00409"/>
    </source>
</evidence>
<accession>A0ABU6KKW3</accession>
<evidence type="ECO:0000259" key="3">
    <source>
        <dbReference type="PROSITE" id="PS50975"/>
    </source>
</evidence>
<keyword evidence="1" id="KW-0547">Nucleotide-binding</keyword>
<keyword evidence="1" id="KW-0067">ATP-binding</keyword>
<dbReference type="InterPro" id="IPR029465">
    <property type="entry name" value="ATPgrasp_TupA"/>
</dbReference>
<dbReference type="SUPFAM" id="SSF56059">
    <property type="entry name" value="Glutathione synthetase ATP-binding domain-like"/>
    <property type="match status" value="1"/>
</dbReference>
<proteinExistence type="predicted"/>
<organism evidence="4 5">
    <name type="scientific">Virgibacillus tibetensis</name>
    <dbReference type="NCBI Taxonomy" id="3042313"/>
    <lineage>
        <taxon>Bacteria</taxon>
        <taxon>Bacillati</taxon>
        <taxon>Bacillota</taxon>
        <taxon>Bacilli</taxon>
        <taxon>Bacillales</taxon>
        <taxon>Bacillaceae</taxon>
        <taxon>Virgibacillus</taxon>
    </lineage>
</organism>
<evidence type="ECO:0000313" key="5">
    <source>
        <dbReference type="Proteomes" id="UP001335737"/>
    </source>
</evidence>
<dbReference type="InterPro" id="IPR011761">
    <property type="entry name" value="ATP-grasp"/>
</dbReference>